<accession>A0A290MKX6</accession>
<dbReference type="Pfam" id="PF01311">
    <property type="entry name" value="Bac_export_1"/>
    <property type="match status" value="1"/>
</dbReference>
<evidence type="ECO:0000256" key="10">
    <source>
        <dbReference type="RuleBase" id="RU362071"/>
    </source>
</evidence>
<feature type="transmembrane region" description="Helical" evidence="10">
    <location>
        <begin position="185"/>
        <end position="206"/>
    </location>
</feature>
<dbReference type="EMBL" id="CP023315">
    <property type="protein sequence ID" value="ATC32649.1"/>
    <property type="molecule type" value="Genomic_DNA"/>
</dbReference>
<evidence type="ECO:0000256" key="4">
    <source>
        <dbReference type="ARBA" id="ARBA00022475"/>
    </source>
</evidence>
<keyword evidence="4 10" id="KW-1003">Cell membrane</keyword>
<comment type="subcellular location">
    <subcellularLocation>
        <location evidence="10">Cell membrane</location>
        <topology evidence="10">Multi-pass membrane protein</topology>
    </subcellularLocation>
    <subcellularLocation>
        <location evidence="10">Bacterial flagellum basal body</location>
    </subcellularLocation>
</comment>
<dbReference type="PRINTS" id="PR00953">
    <property type="entry name" value="TYPE3IMRPROT"/>
</dbReference>
<feature type="transmembrane region" description="Helical" evidence="10">
    <location>
        <begin position="212"/>
        <end position="239"/>
    </location>
</feature>
<evidence type="ECO:0000256" key="2">
    <source>
        <dbReference type="ARBA" id="ARBA00009772"/>
    </source>
</evidence>
<dbReference type="GO" id="GO:0005886">
    <property type="term" value="C:plasma membrane"/>
    <property type="evidence" value="ECO:0007669"/>
    <property type="project" value="UniProtKB-SubCell"/>
</dbReference>
<keyword evidence="7 10" id="KW-0472">Membrane</keyword>
<keyword evidence="8 10" id="KW-0975">Bacterial flagellum</keyword>
<dbReference type="InterPro" id="IPR006303">
    <property type="entry name" value="FliR"/>
</dbReference>
<evidence type="ECO:0000256" key="6">
    <source>
        <dbReference type="ARBA" id="ARBA00022989"/>
    </source>
</evidence>
<dbReference type="InterPro" id="IPR002010">
    <property type="entry name" value="T3SS_IM_R"/>
</dbReference>
<dbReference type="PANTHER" id="PTHR30065">
    <property type="entry name" value="FLAGELLAR BIOSYNTHETIC PROTEIN FLIR"/>
    <property type="match status" value="1"/>
</dbReference>
<keyword evidence="11" id="KW-0282">Flagellum</keyword>
<feature type="transmembrane region" description="Helical" evidence="10">
    <location>
        <begin position="66"/>
        <end position="87"/>
    </location>
</feature>
<reference evidence="12" key="1">
    <citation type="submission" date="2017-09" db="EMBL/GenBank/DDBJ databases">
        <title>Genome evolution observed in wild isolates of Caulobacter crescentus.</title>
        <authorList>
            <person name="Ely B."/>
            <person name="Wilson K."/>
            <person name="Scott D."/>
        </authorList>
    </citation>
    <scope>NUCLEOTIDE SEQUENCE [LARGE SCALE GENOMIC DNA]</scope>
    <source>
        <strain evidence="12">CB13b1a</strain>
    </source>
</reference>
<dbReference type="RefSeq" id="WP_096052060.1">
    <property type="nucleotide sequence ID" value="NZ_CP023315.3"/>
</dbReference>
<gene>
    <name evidence="11" type="ORF">CA606_09985</name>
</gene>
<evidence type="ECO:0000313" key="12">
    <source>
        <dbReference type="Proteomes" id="UP000217311"/>
    </source>
</evidence>
<dbReference type="Proteomes" id="UP000217311">
    <property type="component" value="Chromosome"/>
</dbReference>
<dbReference type="GO" id="GO:0044780">
    <property type="term" value="P:bacterial-type flagellum assembly"/>
    <property type="evidence" value="ECO:0007669"/>
    <property type="project" value="UniProtKB-UniRule"/>
</dbReference>
<keyword evidence="6 10" id="KW-1133">Transmembrane helix</keyword>
<protein>
    <recommendedName>
        <fullName evidence="3 9">Flagellar biosynthetic protein FliR</fullName>
    </recommendedName>
</protein>
<dbReference type="NCBIfam" id="TIGR01400">
    <property type="entry name" value="fliR"/>
    <property type="match status" value="1"/>
</dbReference>
<evidence type="ECO:0000256" key="7">
    <source>
        <dbReference type="ARBA" id="ARBA00023136"/>
    </source>
</evidence>
<organism evidence="11 12">
    <name type="scientific">Caulobacter vibrioides</name>
    <name type="common">Caulobacter crescentus</name>
    <dbReference type="NCBI Taxonomy" id="155892"/>
    <lineage>
        <taxon>Bacteria</taxon>
        <taxon>Pseudomonadati</taxon>
        <taxon>Pseudomonadota</taxon>
        <taxon>Alphaproteobacteria</taxon>
        <taxon>Caulobacterales</taxon>
        <taxon>Caulobacteraceae</taxon>
        <taxon>Caulobacter</taxon>
    </lineage>
</organism>
<dbReference type="AlphaFoldDB" id="A0A290MKX6"/>
<evidence type="ECO:0000256" key="5">
    <source>
        <dbReference type="ARBA" id="ARBA00022692"/>
    </source>
</evidence>
<dbReference type="GO" id="GO:0009425">
    <property type="term" value="C:bacterial-type flagellum basal body"/>
    <property type="evidence" value="ECO:0007669"/>
    <property type="project" value="UniProtKB-SubCell"/>
</dbReference>
<evidence type="ECO:0000256" key="3">
    <source>
        <dbReference type="ARBA" id="ARBA00021717"/>
    </source>
</evidence>
<feature type="transmembrane region" description="Helical" evidence="10">
    <location>
        <begin position="124"/>
        <end position="150"/>
    </location>
</feature>
<evidence type="ECO:0000256" key="9">
    <source>
        <dbReference type="NCBIfam" id="TIGR01400"/>
    </source>
</evidence>
<sequence>MNAFATAFQVYVAALVFARVGAMVMTMPGIGDPAIPARIRLSFALLMALILAPLVQNTVGPIPSTLGGLGGAVIHEVLIGLMIGSVLRLFMTSLTTAGEIISMQTTLSFAQSTNPSMEGSSTAVATFLSMLGLTLVMATDLHHLFIAAIVKSYTIFPFTRAVPVNDAAALAVQTVAQSFTLGVQLAAPVIVFSLVFNLATGLVGRVMPAFQIFFVASPLSVILGLSLLALSLGGIAMVWTDRYRELLDIFV</sequence>
<keyword evidence="11" id="KW-0969">Cilium</keyword>
<dbReference type="GO" id="GO:0006605">
    <property type="term" value="P:protein targeting"/>
    <property type="evidence" value="ECO:0007669"/>
    <property type="project" value="UniProtKB-UniRule"/>
</dbReference>
<keyword evidence="11" id="KW-0966">Cell projection</keyword>
<evidence type="ECO:0000313" key="11">
    <source>
        <dbReference type="EMBL" id="ATC32649.1"/>
    </source>
</evidence>
<evidence type="ECO:0000256" key="1">
    <source>
        <dbReference type="ARBA" id="ARBA00002578"/>
    </source>
</evidence>
<keyword evidence="5 10" id="KW-0812">Transmembrane</keyword>
<name>A0A290MKX6_CAUVI</name>
<comment type="function">
    <text evidence="1 10">Role in flagellar biosynthesis.</text>
</comment>
<evidence type="ECO:0000256" key="8">
    <source>
        <dbReference type="ARBA" id="ARBA00023143"/>
    </source>
</evidence>
<comment type="similarity">
    <text evidence="2 10">Belongs to the FliR/MopE/SpaR family.</text>
</comment>
<dbReference type="PANTHER" id="PTHR30065:SF8">
    <property type="entry name" value="FLAGELLAR BIOSYNTHETIC PROTEIN FLIR"/>
    <property type="match status" value="1"/>
</dbReference>
<proteinExistence type="inferred from homology"/>
<feature type="transmembrane region" description="Helical" evidence="10">
    <location>
        <begin position="34"/>
        <end position="54"/>
    </location>
</feature>